<dbReference type="EMBL" id="MU791155">
    <property type="protein sequence ID" value="KAJ3991127.1"/>
    <property type="molecule type" value="Genomic_DNA"/>
</dbReference>
<feature type="transmembrane region" description="Helical" evidence="1">
    <location>
        <begin position="92"/>
        <end position="115"/>
    </location>
</feature>
<evidence type="ECO:0000313" key="2">
    <source>
        <dbReference type="EMBL" id="KAJ3991127.1"/>
    </source>
</evidence>
<evidence type="ECO:0000313" key="3">
    <source>
        <dbReference type="Proteomes" id="UP001163828"/>
    </source>
</evidence>
<keyword evidence="1" id="KW-0472">Membrane</keyword>
<evidence type="ECO:0000256" key="1">
    <source>
        <dbReference type="SAM" id="Phobius"/>
    </source>
</evidence>
<accession>A0ABQ8PXV8</accession>
<feature type="transmembrane region" description="Helical" evidence="1">
    <location>
        <begin position="53"/>
        <end position="71"/>
    </location>
</feature>
<keyword evidence="3" id="KW-1185">Reference proteome</keyword>
<dbReference type="Proteomes" id="UP001163828">
    <property type="component" value="Unassembled WGS sequence"/>
</dbReference>
<keyword evidence="1" id="KW-0812">Transmembrane</keyword>
<proteinExistence type="predicted"/>
<organism evidence="2 3">
    <name type="scientific">Lentinula boryana</name>
    <dbReference type="NCBI Taxonomy" id="40481"/>
    <lineage>
        <taxon>Eukaryota</taxon>
        <taxon>Fungi</taxon>
        <taxon>Dikarya</taxon>
        <taxon>Basidiomycota</taxon>
        <taxon>Agaricomycotina</taxon>
        <taxon>Agaricomycetes</taxon>
        <taxon>Agaricomycetidae</taxon>
        <taxon>Agaricales</taxon>
        <taxon>Marasmiineae</taxon>
        <taxon>Omphalotaceae</taxon>
        <taxon>Lentinula</taxon>
    </lineage>
</organism>
<protein>
    <submittedName>
        <fullName evidence="2">Uncharacterized protein</fullName>
    </submittedName>
</protein>
<gene>
    <name evidence="2" type="ORF">F5050DRAFT_1795092</name>
</gene>
<comment type="caution">
    <text evidence="2">The sequence shown here is derived from an EMBL/GenBank/DDBJ whole genome shotgun (WGS) entry which is preliminary data.</text>
</comment>
<name>A0ABQ8PXV8_9AGAR</name>
<sequence>MAPSAPIFVLMSPEQPSNMAHQSQSSTMQCEVKQRNSELRTTSIYNVVPAPPGISILILHATELFFVRVKYSNIRGSFRIRFRTVETQKMCIGSRVVWIVNFIVVDIVLLQQAMIVEMSV</sequence>
<reference evidence="2" key="1">
    <citation type="submission" date="2022-08" db="EMBL/GenBank/DDBJ databases">
        <authorList>
            <consortium name="DOE Joint Genome Institute"/>
            <person name="Min B."/>
            <person name="Riley R."/>
            <person name="Sierra-Patev S."/>
            <person name="Naranjo-Ortiz M."/>
            <person name="Looney B."/>
            <person name="Konkel Z."/>
            <person name="Slot J.C."/>
            <person name="Sakamoto Y."/>
            <person name="Steenwyk J.L."/>
            <person name="Rokas A."/>
            <person name="Carro J."/>
            <person name="Camarero S."/>
            <person name="Ferreira P."/>
            <person name="Molpeceres G."/>
            <person name="Ruiz-Duenas F.J."/>
            <person name="Serrano A."/>
            <person name="Henrissat B."/>
            <person name="Drula E."/>
            <person name="Hughes K.W."/>
            <person name="Mata J.L."/>
            <person name="Ishikawa N.K."/>
            <person name="Vargas-Isla R."/>
            <person name="Ushijima S."/>
            <person name="Smith C.A."/>
            <person name="Ahrendt S."/>
            <person name="Andreopoulos W."/>
            <person name="He G."/>
            <person name="Labutti K."/>
            <person name="Lipzen A."/>
            <person name="Ng V."/>
            <person name="Sandor L."/>
            <person name="Barry K."/>
            <person name="Martinez A.T."/>
            <person name="Xiao Y."/>
            <person name="Gibbons J.G."/>
            <person name="Terashima K."/>
            <person name="Hibbett D.S."/>
            <person name="Grigoriev I.V."/>
        </authorList>
    </citation>
    <scope>NUCLEOTIDE SEQUENCE</scope>
    <source>
        <strain evidence="2">TFB10827</strain>
    </source>
</reference>
<keyword evidence="1" id="KW-1133">Transmembrane helix</keyword>